<evidence type="ECO:0000259" key="2">
    <source>
        <dbReference type="Pfam" id="PF06580"/>
    </source>
</evidence>
<feature type="transmembrane region" description="Helical" evidence="1">
    <location>
        <begin position="12"/>
        <end position="29"/>
    </location>
</feature>
<dbReference type="Proteomes" id="UP001156666">
    <property type="component" value="Unassembled WGS sequence"/>
</dbReference>
<dbReference type="Pfam" id="PF06580">
    <property type="entry name" value="His_kinase"/>
    <property type="match status" value="1"/>
</dbReference>
<protein>
    <recommendedName>
        <fullName evidence="2">Signal transduction histidine kinase internal region domain-containing protein</fullName>
    </recommendedName>
</protein>
<feature type="domain" description="Signal transduction histidine kinase internal region" evidence="2">
    <location>
        <begin position="156"/>
        <end position="233"/>
    </location>
</feature>
<dbReference type="InterPro" id="IPR010559">
    <property type="entry name" value="Sig_transdc_His_kin_internal"/>
</dbReference>
<dbReference type="EMBL" id="BSOH01000014">
    <property type="protein sequence ID" value="GLR18018.1"/>
    <property type="molecule type" value="Genomic_DNA"/>
</dbReference>
<keyword evidence="1" id="KW-1133">Transmembrane helix</keyword>
<reference evidence="3" key="2">
    <citation type="submission" date="2023-01" db="EMBL/GenBank/DDBJ databases">
        <title>Draft genome sequence of Portibacter lacus strain NBRC 108769.</title>
        <authorList>
            <person name="Sun Q."/>
            <person name="Mori K."/>
        </authorList>
    </citation>
    <scope>NUCLEOTIDE SEQUENCE</scope>
    <source>
        <strain evidence="3">NBRC 108769</strain>
    </source>
</reference>
<dbReference type="PANTHER" id="PTHR34220">
    <property type="entry name" value="SENSOR HISTIDINE KINASE YPDA"/>
    <property type="match status" value="1"/>
</dbReference>
<name>A0AA37STN4_9BACT</name>
<sequence>MRKSAITTIHIGYWVAYLLLWLLVIGGISQSDDFTQEDTKFYAGVIVGIAIIPGIYSFYTFYFFLFPRYLSKKKITESIIVAIVIALSAWLISVVTLRFSANMALSCHAESNYFSILIAAFIALVNGVIALIIRGFITWYQEIKIKEELQQKNHEMELALLKSKLDPHFLFNTLNNIDIMMLKDPKEASGYLNGLSDIMRFMLFETKSELIPLEREIEYINKYIDLQKIRTSNDQYVTFEVIGDPTGRMIAPMVFIPFIENAFKHTNNKKIKNAIDIRIEIDKSQIKLLCENKVDPSRITSVESNGLGNELISKRLKLIYPNMHSLAVNHHDHHYNISLTLDHEPA</sequence>
<evidence type="ECO:0000256" key="1">
    <source>
        <dbReference type="SAM" id="Phobius"/>
    </source>
</evidence>
<dbReference type="RefSeq" id="WP_235291693.1">
    <property type="nucleotide sequence ID" value="NZ_BSOH01000014.1"/>
</dbReference>
<dbReference type="InterPro" id="IPR050640">
    <property type="entry name" value="Bact_2-comp_sensor_kinase"/>
</dbReference>
<organism evidence="3 4">
    <name type="scientific">Portibacter lacus</name>
    <dbReference type="NCBI Taxonomy" id="1099794"/>
    <lineage>
        <taxon>Bacteria</taxon>
        <taxon>Pseudomonadati</taxon>
        <taxon>Bacteroidota</taxon>
        <taxon>Saprospiria</taxon>
        <taxon>Saprospirales</taxon>
        <taxon>Haliscomenobacteraceae</taxon>
        <taxon>Portibacter</taxon>
    </lineage>
</organism>
<feature type="transmembrane region" description="Helical" evidence="1">
    <location>
        <begin position="113"/>
        <end position="137"/>
    </location>
</feature>
<dbReference type="GO" id="GO:0016020">
    <property type="term" value="C:membrane"/>
    <property type="evidence" value="ECO:0007669"/>
    <property type="project" value="InterPro"/>
</dbReference>
<accession>A0AA37STN4</accession>
<keyword evidence="1" id="KW-0812">Transmembrane</keyword>
<dbReference type="GO" id="GO:0000155">
    <property type="term" value="F:phosphorelay sensor kinase activity"/>
    <property type="evidence" value="ECO:0007669"/>
    <property type="project" value="InterPro"/>
</dbReference>
<evidence type="ECO:0000313" key="4">
    <source>
        <dbReference type="Proteomes" id="UP001156666"/>
    </source>
</evidence>
<dbReference type="AlphaFoldDB" id="A0AA37STN4"/>
<proteinExistence type="predicted"/>
<reference evidence="3" key="1">
    <citation type="journal article" date="2014" name="Int. J. Syst. Evol. Microbiol.">
        <title>Complete genome sequence of Corynebacterium casei LMG S-19264T (=DSM 44701T), isolated from a smear-ripened cheese.</title>
        <authorList>
            <consortium name="US DOE Joint Genome Institute (JGI-PGF)"/>
            <person name="Walter F."/>
            <person name="Albersmeier A."/>
            <person name="Kalinowski J."/>
            <person name="Ruckert C."/>
        </authorList>
    </citation>
    <scope>NUCLEOTIDE SEQUENCE</scope>
    <source>
        <strain evidence="3">NBRC 108769</strain>
    </source>
</reference>
<keyword evidence="4" id="KW-1185">Reference proteome</keyword>
<feature type="transmembrane region" description="Helical" evidence="1">
    <location>
        <begin position="78"/>
        <end position="101"/>
    </location>
</feature>
<comment type="caution">
    <text evidence="3">The sequence shown here is derived from an EMBL/GenBank/DDBJ whole genome shotgun (WGS) entry which is preliminary data.</text>
</comment>
<gene>
    <name evidence="3" type="ORF">GCM10007940_26330</name>
</gene>
<evidence type="ECO:0000313" key="3">
    <source>
        <dbReference type="EMBL" id="GLR18018.1"/>
    </source>
</evidence>
<dbReference type="PANTHER" id="PTHR34220:SF7">
    <property type="entry name" value="SENSOR HISTIDINE KINASE YPDA"/>
    <property type="match status" value="1"/>
</dbReference>
<keyword evidence="1" id="KW-0472">Membrane</keyword>
<feature type="transmembrane region" description="Helical" evidence="1">
    <location>
        <begin position="41"/>
        <end position="66"/>
    </location>
</feature>